<keyword evidence="5" id="KW-1185">Reference proteome</keyword>
<evidence type="ECO:0000256" key="3">
    <source>
        <dbReference type="SAM" id="Phobius"/>
    </source>
</evidence>
<feature type="transmembrane region" description="Helical" evidence="3">
    <location>
        <begin position="144"/>
        <end position="167"/>
    </location>
</feature>
<feature type="transmembrane region" description="Helical" evidence="3">
    <location>
        <begin position="214"/>
        <end position="235"/>
    </location>
</feature>
<evidence type="ECO:0000256" key="1">
    <source>
        <dbReference type="SAM" id="Coils"/>
    </source>
</evidence>
<keyword evidence="3" id="KW-1133">Transmembrane helix</keyword>
<feature type="transmembrane region" description="Helical" evidence="3">
    <location>
        <begin position="112"/>
        <end position="132"/>
    </location>
</feature>
<feature type="coiled-coil region" evidence="1">
    <location>
        <begin position="980"/>
        <end position="1007"/>
    </location>
</feature>
<name>A0A8A3P489_9HELO</name>
<evidence type="ECO:0000313" key="5">
    <source>
        <dbReference type="Proteomes" id="UP000672032"/>
    </source>
</evidence>
<feature type="region of interest" description="Disordered" evidence="2">
    <location>
        <begin position="1064"/>
        <end position="1084"/>
    </location>
</feature>
<keyword evidence="1" id="KW-0175">Coiled coil</keyword>
<keyword evidence="3" id="KW-0472">Membrane</keyword>
<keyword evidence="3" id="KW-0812">Transmembrane</keyword>
<feature type="region of interest" description="Disordered" evidence="2">
    <location>
        <begin position="1119"/>
        <end position="1150"/>
    </location>
</feature>
<feature type="compositionally biased region" description="Low complexity" evidence="2">
    <location>
        <begin position="602"/>
        <end position="614"/>
    </location>
</feature>
<evidence type="ECO:0000256" key="2">
    <source>
        <dbReference type="SAM" id="MobiDB-lite"/>
    </source>
</evidence>
<feature type="transmembrane region" description="Helical" evidence="3">
    <location>
        <begin position="42"/>
        <end position="60"/>
    </location>
</feature>
<feature type="region of interest" description="Disordered" evidence="2">
    <location>
        <begin position="583"/>
        <end position="625"/>
    </location>
</feature>
<feature type="transmembrane region" description="Helical" evidence="3">
    <location>
        <begin position="187"/>
        <end position="207"/>
    </location>
</feature>
<dbReference type="Proteomes" id="UP000672032">
    <property type="component" value="Chromosome 1"/>
</dbReference>
<feature type="region of interest" description="Disordered" evidence="2">
    <location>
        <begin position="414"/>
        <end position="434"/>
    </location>
</feature>
<dbReference type="EMBL" id="CP063405">
    <property type="protein sequence ID" value="QSZ30096.1"/>
    <property type="molecule type" value="Genomic_DNA"/>
</dbReference>
<reference evidence="4" key="1">
    <citation type="submission" date="2020-10" db="EMBL/GenBank/DDBJ databases">
        <title>Genome Sequence of Monilinia vaccinii-corymbosi Sheds Light on Mummy Berry Disease Infection of Blueberry and Mating Type.</title>
        <authorList>
            <person name="Yow A.G."/>
            <person name="Zhang Y."/>
            <person name="Bansal K."/>
            <person name="Eacker S.M."/>
            <person name="Sullivan S."/>
            <person name="Liachko I."/>
            <person name="Cubeta M.A."/>
            <person name="Rollins J.A."/>
            <person name="Ashrafi H."/>
        </authorList>
    </citation>
    <scope>NUCLEOTIDE SEQUENCE</scope>
    <source>
        <strain evidence="4">RL-1</strain>
    </source>
</reference>
<protein>
    <submittedName>
        <fullName evidence="4">Uncharacterized protein</fullName>
    </submittedName>
</protein>
<gene>
    <name evidence="4" type="ORF">DSL72_004616</name>
</gene>
<feature type="compositionally biased region" description="Polar residues" evidence="2">
    <location>
        <begin position="500"/>
        <end position="520"/>
    </location>
</feature>
<dbReference type="OrthoDB" id="5370537at2759"/>
<feature type="region of interest" description="Disordered" evidence="2">
    <location>
        <begin position="1185"/>
        <end position="1209"/>
    </location>
</feature>
<proteinExistence type="predicted"/>
<feature type="region of interest" description="Disordered" evidence="2">
    <location>
        <begin position="1743"/>
        <end position="1771"/>
    </location>
</feature>
<feature type="transmembrane region" description="Helical" evidence="3">
    <location>
        <begin position="6"/>
        <end position="30"/>
    </location>
</feature>
<evidence type="ECO:0000313" key="4">
    <source>
        <dbReference type="EMBL" id="QSZ30096.1"/>
    </source>
</evidence>
<feature type="compositionally biased region" description="Polar residues" evidence="2">
    <location>
        <begin position="1126"/>
        <end position="1136"/>
    </location>
</feature>
<organism evidence="4 5">
    <name type="scientific">Monilinia vaccinii-corymbosi</name>
    <dbReference type="NCBI Taxonomy" id="61207"/>
    <lineage>
        <taxon>Eukaryota</taxon>
        <taxon>Fungi</taxon>
        <taxon>Dikarya</taxon>
        <taxon>Ascomycota</taxon>
        <taxon>Pezizomycotina</taxon>
        <taxon>Leotiomycetes</taxon>
        <taxon>Helotiales</taxon>
        <taxon>Sclerotiniaceae</taxon>
        <taxon>Monilinia</taxon>
    </lineage>
</organism>
<sequence>MGIADSIQALFAAFSFGILLQAAAGALLVYSNGHGSNILKDSRRLVLVLFLLFSVLWAQIDFLELLIPTTSTQTCQTGLIFTTGLDQLARVTLEQFLLWSIGHGTKITNIRAILQGLLGFRLIVGGVLAGVTRPQFAPTCVADTSIFPVAIVVLAMDFIIVGALLVQASSLGMFGDRREDRKAQSRAQLLAIAGFTVWTITSVPMILGIPSIILIARTAVPASGLLVLVGIVAIFPVDLLSTKKEDHVTAGAQSPFSTSPLAPSRGMFQNRTEAKESPKVARSGTKNQLFVVNLSSTPIQRESRGFKKLAEAGDSRIAGDASGYEAPGGILSSTFAASTFASNQEALIQAADRSFKTSKSTPVLETRPKVSIRGLTISRPIVNDETDPNAPFAKIATIDLETAIMNDQERRAMASKKAPFNAPRGITQRPRASPLDMMNENNIFAGRGAQDQSSEWMVASGLSTSASILPARDEVRRRSPRGINNLETLEEKQTFRPVAGNTSNPRSQRSTMTQQNASSQPQTVMLMNDIVYDNPEMIESIVSKTPGYSEQKSLYELSPLAPYTSGFQPRESLIDRARPIPRTKNIGMFGNEPLPSRRRTKSSSSLSNVKSFFTNPDSPSEHPPVPRLPPIYTASNMKKLLLNDTKSMTVNEKIELFFLAPTDVTLINNRRSSVPDLPSMAGILPTSVELDGQSTPISRRTTAIAPLTPHEHPAGQNLTDADDSNRETYRSNAIESMSETLLPSHIPTATNILKLGSDRLSSGSQNANLQALTPLERSYMSQISSSNSSNTYRNSSYSTFAPPRSEIFAPDVESLEGMSDIAVEDDDDDDDDDQGVGDEVMVVMMDADEVRRSRAESAADRESFTFDSNGLPVQATHSVLPPPWHRRMGDELPAFSDRRMRLGSRKTTPPTALSLAPPLEIASPILIRNVERSPPLDSPAKALQEIELYRIEMLRRPSSGSIFRRVSDTEEVGGFEFESYLERLRLLENLEKEMGEQENDWQNMQQTFSRESMSTIRSIETPQLQASPGSTSPVMETAPSHRLSLGLRRSSPLLGRQSIRDNQAGISAGDEIMPPQIRESSSLGGWQQRLANAQMSYMEHAPVASHSLNSSINFLSVSKAPHESMESPTLTESETEAQPKSEYESEDEEIIDKEQSILSPHYPELLWQPVVQSPNVAASLLWSSGNGKPSVEPSSSPEPPAKNLRPAQRRSEIEMTLTSRDLWSKPSLNLQSGVSLVQALWGSTSVRAPTVKTRPVTQRPPRRSRCISNLADIVENPEPLPNKRDTLGIFQFPWGERSDTPIPQSTYNPTFQARPVFNGELNSTSPPLQPDISGYSSSSFFDYDEEDEEEELDYEMYSESDDEFDETTLWEIASLLRTTGIPSINSLLPQVRSSNEIIDDYDDYKTISETDFASENEYYEELNNDSYDENNNVIRNSSIMFSQEDYLNPDDEVDSDTTDSLATFDEGSDEGSIQGTIEALDDALRNLATDSLLWSSIMSLPVKRLEYGLPQPTSDIWQSYILASQDTIRTRHIVSLLTPKITSCNLWSEKESDSLEKLEQVLDVDIEPESLSTTARIMTWTPPEVFVGVPASGLFSLEARRQDFRLTSKMPAAIDLKKIRRVDSSELPILSSRKLWSLEELTPPMCRNWMLVNTAKPISSSGANSYSLMWTPSSAIAETAVQGLFQPTYSRANYRTTELEPAALTLTSRVRSITGNVSILVSDKLWRRSRLSNLKRDHDWISESSIRPSSPSIASEIGSGRSSPDISDASSIASTSTKASSLFSLDPILMRTTLSAKKKGEFIPPTPPPVDPSRYLSKLPLRRVSLTPTPMASPSASFRKSNVLSSRDLFEARIPLGSEKPQLPRFRRSVVPMKPVKPAHRAIRHQYILTVAFRANWEDALNEAIIAGLQGSLEVSGELKPSSVKSVVLETPHVEDSQIMRELLEPSFVDTTANDDHSVGPTYSAVYNPALLHPVFFTETLVSDVDNIHPAAMGHTKLLRLTASVEDWERALGKAISKSTPRMQRPTAFSFMWKDALKAAIASGIPKEEVEASNVTDIELDATANIGSRFDVASLHPVFFTTSMMSDTSDVHPAALGHVRNPKYNPAILHPVFFATTLDSTAVDIHPACIGHAVVSSPGKMPKSHLWVSKSNSMTSVRPGGMWTETFTSESQAHFQVEELASTSRRVFIQETMELPTLESGELWKPSSISPVSRNWLQTSSCSSTNRNFLFQKPLATAPSNIDALMWEPASKSIISTSDMFADIKHEYLRRPSSTHSTLLPRLESTELYKMSRKTKSEINWLRLSVAPIIATPRETMMWAASVPTTSLPDLFADVKADRVKRTSDVRPSDLPRITSTELFKAKIDQKPEVNWLRVSVAELANQEIKTDNLNETSIEEPIAEEVVIEEVPSVGEPTFEELMADIETLTEEQIAELLAEEVVIEVPFVGEPTFEELMADIETLTEEQITELLDGDEFS</sequence>
<feature type="region of interest" description="Disordered" evidence="2">
    <location>
        <begin position="496"/>
        <end position="520"/>
    </location>
</feature>
<accession>A0A8A3P489</accession>